<dbReference type="eggNOG" id="ENOG502SECX">
    <property type="taxonomic scope" value="Eukaryota"/>
</dbReference>
<dbReference type="PROSITE" id="PS51184">
    <property type="entry name" value="JMJC"/>
    <property type="match status" value="1"/>
</dbReference>
<evidence type="ECO:0000313" key="3">
    <source>
        <dbReference type="EMBL" id="EGD74941.1"/>
    </source>
</evidence>
<keyword evidence="4" id="KW-1185">Reference proteome</keyword>
<organism evidence="4">
    <name type="scientific">Salpingoeca rosetta (strain ATCC 50818 / BSB-021)</name>
    <dbReference type="NCBI Taxonomy" id="946362"/>
    <lineage>
        <taxon>Eukaryota</taxon>
        <taxon>Choanoflagellata</taxon>
        <taxon>Craspedida</taxon>
        <taxon>Salpingoecidae</taxon>
        <taxon>Salpingoeca</taxon>
    </lineage>
</organism>
<evidence type="ECO:0000259" key="2">
    <source>
        <dbReference type="PROSITE" id="PS51184"/>
    </source>
</evidence>
<reference evidence="3" key="1">
    <citation type="submission" date="2009-08" db="EMBL/GenBank/DDBJ databases">
        <title>Annotation of Salpingoeca rosetta.</title>
        <authorList>
            <consortium name="The Broad Institute Genome Sequencing Platform"/>
            <person name="Russ C."/>
            <person name="Cuomo C."/>
            <person name="Burger G."/>
            <person name="Gray M.W."/>
            <person name="Holland P.W.H."/>
            <person name="King N."/>
            <person name="Lang F.B.F."/>
            <person name="Roger A.J."/>
            <person name="Ruiz-Trillo I."/>
            <person name="Young S.K."/>
            <person name="Zeng Q."/>
            <person name="Gargeya S."/>
            <person name="Alvarado L."/>
            <person name="Berlin A."/>
            <person name="Chapman S.B."/>
            <person name="Chen Z."/>
            <person name="Freedman E."/>
            <person name="Gellesch M."/>
            <person name="Goldberg J."/>
            <person name="Griggs A."/>
            <person name="Gujja S."/>
            <person name="Heilman E."/>
            <person name="Heiman D."/>
            <person name="Howarth C."/>
            <person name="Mehta T."/>
            <person name="Neiman D."/>
            <person name="Pearson M."/>
            <person name="Roberts A."/>
            <person name="Saif S."/>
            <person name="Shea T."/>
            <person name="Shenoy N."/>
            <person name="Sisk P."/>
            <person name="Stolte C."/>
            <person name="Sykes S."/>
            <person name="White J."/>
            <person name="Yandava C."/>
            <person name="Haas B."/>
            <person name="Nusbaum C."/>
            <person name="Birren B."/>
        </authorList>
    </citation>
    <scope>NUCLEOTIDE SEQUENCE [LARGE SCALE GENOMIC DNA]</scope>
    <source>
        <strain evidence="3">ATCC 50818</strain>
    </source>
</reference>
<name>F2UE91_SALR5</name>
<feature type="chain" id="PRO_5003287583" description="JmjC domain-containing protein" evidence="1">
    <location>
        <begin position="19"/>
        <end position="324"/>
    </location>
</feature>
<evidence type="ECO:0000256" key="1">
    <source>
        <dbReference type="SAM" id="SignalP"/>
    </source>
</evidence>
<dbReference type="Proteomes" id="UP000007799">
    <property type="component" value="Unassembled WGS sequence"/>
</dbReference>
<dbReference type="InterPro" id="IPR050910">
    <property type="entry name" value="JMJD6_ArgDemeth/LysHydrox"/>
</dbReference>
<dbReference type="AlphaFoldDB" id="F2UE91"/>
<feature type="domain" description="JmjC" evidence="2">
    <location>
        <begin position="139"/>
        <end position="287"/>
    </location>
</feature>
<protein>
    <recommendedName>
        <fullName evidence="2">JmjC domain-containing protein</fullName>
    </recommendedName>
</protein>
<dbReference type="GeneID" id="16073156"/>
<dbReference type="SUPFAM" id="SSF51197">
    <property type="entry name" value="Clavaminate synthase-like"/>
    <property type="match status" value="1"/>
</dbReference>
<evidence type="ECO:0000313" key="4">
    <source>
        <dbReference type="Proteomes" id="UP000007799"/>
    </source>
</evidence>
<feature type="signal peptide" evidence="1">
    <location>
        <begin position="1"/>
        <end position="18"/>
    </location>
</feature>
<sequence length="324" mass="36082">MMTFLAVLLLLLLVVVCASSTTGSDDGGAGEETVFELTPETATPSRVEELVHQGIPFVIRGEASTWPAVGKWNLAWLKAKFGRQVKNRHPDRGEALFDGDGTFAGYFDVSDEEWEAFLEAFEAEDAGQPNIAWQCRNASASEQLREDYKLPRPLAGLGQDAGDYVSEHGARETLFFALEKGEGREPHIDYSCNSAWSAQIQGEKEWRLWPPDHCQNHLFTEGQAEDAPACTRAQPLRVVLRPGDVLFWYPGWMHATRAIAAPSLGLSREFFTPLPRVMLAEHDAIYRAHSAARASYTRCFKLWHDASGKYAGEQASENDRKGHN</sequence>
<keyword evidence="1" id="KW-0732">Signal</keyword>
<dbReference type="KEGG" id="sre:PTSG_07165"/>
<dbReference type="InterPro" id="IPR041667">
    <property type="entry name" value="Cupin_8"/>
</dbReference>
<dbReference type="InParanoid" id="F2UE91"/>
<dbReference type="PANTHER" id="PTHR12480">
    <property type="entry name" value="ARGININE DEMETHYLASE AND LYSYL-HYDROXYLASE JMJD"/>
    <property type="match status" value="1"/>
</dbReference>
<dbReference type="RefSeq" id="XP_004992586.1">
    <property type="nucleotide sequence ID" value="XM_004992529.1"/>
</dbReference>
<dbReference type="EMBL" id="GL832970">
    <property type="protein sequence ID" value="EGD74941.1"/>
    <property type="molecule type" value="Genomic_DNA"/>
</dbReference>
<dbReference type="InterPro" id="IPR003347">
    <property type="entry name" value="JmjC_dom"/>
</dbReference>
<proteinExistence type="predicted"/>
<dbReference type="OrthoDB" id="415358at2759"/>
<gene>
    <name evidence="3" type="ORF">PTSG_07165</name>
</gene>
<dbReference type="Pfam" id="PF13621">
    <property type="entry name" value="Cupin_8"/>
    <property type="match status" value="1"/>
</dbReference>
<accession>F2UE91</accession>
<dbReference type="Gene3D" id="2.60.120.650">
    <property type="entry name" value="Cupin"/>
    <property type="match status" value="1"/>
</dbReference>